<dbReference type="OrthoDB" id="9771867at2"/>
<dbReference type="EMBL" id="CP010904">
    <property type="protein sequence ID" value="AKJ65253.1"/>
    <property type="molecule type" value="Genomic_DNA"/>
</dbReference>
<feature type="domain" description="Glycine cleavage system P-protein N-terminal" evidence="5">
    <location>
        <begin position="2"/>
        <end position="436"/>
    </location>
</feature>
<dbReference type="GO" id="GO:0004375">
    <property type="term" value="F:glycine dehydrogenase (decarboxylating) activity"/>
    <property type="evidence" value="ECO:0007669"/>
    <property type="project" value="UniProtKB-EC"/>
</dbReference>
<comment type="similarity">
    <text evidence="4">Belongs to the GcvP family. N-terminal subunit subfamily.</text>
</comment>
<evidence type="ECO:0000256" key="2">
    <source>
        <dbReference type="ARBA" id="ARBA00023002"/>
    </source>
</evidence>
<dbReference type="HAMAP" id="MF_00712">
    <property type="entry name" value="GcvPA"/>
    <property type="match status" value="1"/>
</dbReference>
<dbReference type="InterPro" id="IPR023010">
    <property type="entry name" value="GcvPA"/>
</dbReference>
<protein>
    <recommendedName>
        <fullName evidence="4">Probable glycine dehydrogenase (decarboxylating) subunit 1</fullName>
        <ecNumber evidence="4">1.4.4.2</ecNumber>
    </recommendedName>
    <alternativeName>
        <fullName evidence="4">Glycine cleavage system P-protein subunit 1</fullName>
    </alternativeName>
    <alternativeName>
        <fullName evidence="4">Glycine decarboxylase subunit 1</fullName>
    </alternativeName>
    <alternativeName>
        <fullName evidence="4">Glycine dehydrogenase (aminomethyl-transferring) subunit 1</fullName>
    </alternativeName>
</protein>
<dbReference type="KEGG" id="vbl:L21SP4_02019"/>
<evidence type="ECO:0000259" key="5">
    <source>
        <dbReference type="Pfam" id="PF02347"/>
    </source>
</evidence>
<dbReference type="InterPro" id="IPR015424">
    <property type="entry name" value="PyrdxlP-dep_Trfase"/>
</dbReference>
<evidence type="ECO:0000313" key="7">
    <source>
        <dbReference type="Proteomes" id="UP000035268"/>
    </source>
</evidence>
<keyword evidence="7" id="KW-1185">Reference proteome</keyword>
<dbReference type="GO" id="GO:0019464">
    <property type="term" value="P:glycine decarboxylation via glycine cleavage system"/>
    <property type="evidence" value="ECO:0007669"/>
    <property type="project" value="UniProtKB-UniRule"/>
</dbReference>
<dbReference type="NCBIfam" id="NF001696">
    <property type="entry name" value="PRK00451.1"/>
    <property type="match status" value="1"/>
</dbReference>
<evidence type="ECO:0000256" key="4">
    <source>
        <dbReference type="HAMAP-Rule" id="MF_00712"/>
    </source>
</evidence>
<keyword evidence="2 4" id="KW-0560">Oxidoreductase</keyword>
<comment type="catalytic activity">
    <reaction evidence="3 4">
        <text>N(6)-[(R)-lipoyl]-L-lysyl-[glycine-cleavage complex H protein] + glycine + H(+) = N(6)-[(R)-S(8)-aminomethyldihydrolipoyl]-L-lysyl-[glycine-cleavage complex H protein] + CO2</text>
        <dbReference type="Rhea" id="RHEA:24304"/>
        <dbReference type="Rhea" id="RHEA-COMP:10494"/>
        <dbReference type="Rhea" id="RHEA-COMP:10495"/>
        <dbReference type="ChEBI" id="CHEBI:15378"/>
        <dbReference type="ChEBI" id="CHEBI:16526"/>
        <dbReference type="ChEBI" id="CHEBI:57305"/>
        <dbReference type="ChEBI" id="CHEBI:83099"/>
        <dbReference type="ChEBI" id="CHEBI:83143"/>
        <dbReference type="EC" id="1.4.4.2"/>
    </reaction>
</comment>
<dbReference type="Gene3D" id="3.40.640.10">
    <property type="entry name" value="Type I PLP-dependent aspartate aminotransferase-like (Major domain)"/>
    <property type="match status" value="1"/>
</dbReference>
<dbReference type="InterPro" id="IPR015422">
    <property type="entry name" value="PyrdxlP-dep_Trfase_small"/>
</dbReference>
<dbReference type="InterPro" id="IPR015421">
    <property type="entry name" value="PyrdxlP-dep_Trfase_major"/>
</dbReference>
<sequence length="443" mass="48330">MNYIPHTDDDRAAMLEACGLESADALFAAIPESLRPASWNLPEGKSEQEIAGAFAGLAAAGEQTPPSFMGAGYYDHYIPAAVDELSSRSEFLTAYTPYQPELSQGTLQAIYEYQTHICRLTGMDAANASLYDGGTALFEACRIALRKGKRNRIVVDGGVHPQHVRMVRTHAERLGVEWDVLPAHPGPADREALMARVDGDTAAVVVQNPNFYGAIDDHSDIAARCREHKVLLIQSVNPHALTLLKTPGETGADIAVGEGQGLGNPLSFGGPSLGFMAARQKLVRHMPGRLAGRTTDRDGRDCFVLTLQAREQHIRRRKATSNICTNQAHCALRAHLYLSLLGREGLKQTALLCHRRARYAHRRLTAIDGIETVTPEPFFHEFAIGLPRDAGEAVEALAARGVIAGVPLKLYDPEHPRRLLVAVTEKRSKQDIDLLAAHLEDLL</sequence>
<dbReference type="AlphaFoldDB" id="A0A0G3EFV8"/>
<dbReference type="InterPro" id="IPR020581">
    <property type="entry name" value="GDC_P"/>
</dbReference>
<dbReference type="RefSeq" id="WP_052882505.1">
    <property type="nucleotide sequence ID" value="NZ_CP010904.1"/>
</dbReference>
<dbReference type="STRING" id="1307763.L21SP4_02019"/>
<dbReference type="PATRIC" id="fig|1609981.3.peg.2100"/>
<accession>A0A0G3EFV8</accession>
<comment type="subunit">
    <text evidence="4">The glycine cleavage system is composed of four proteins: P, T, L and H. In this organism, the P 'protein' is a heterodimer of two subunits.</text>
</comment>
<dbReference type="PANTHER" id="PTHR42806">
    <property type="entry name" value="GLYCINE CLEAVAGE SYSTEM P-PROTEIN"/>
    <property type="match status" value="1"/>
</dbReference>
<reference evidence="7" key="1">
    <citation type="submission" date="2015-02" db="EMBL/GenBank/DDBJ databases">
        <title>Description and complete genome sequence of the first cultured representative of the subdivision 5 of the Verrucomicrobia phylum.</title>
        <authorList>
            <person name="Spring S."/>
            <person name="Bunk B."/>
            <person name="Sproer C."/>
            <person name="Klenk H.-P."/>
        </authorList>
    </citation>
    <scope>NUCLEOTIDE SEQUENCE [LARGE SCALE GENOMIC DNA]</scope>
    <source>
        <strain evidence="7">L21-Fru-AB</strain>
    </source>
</reference>
<proteinExistence type="inferred from homology"/>
<comment type="function">
    <text evidence="1 4">The glycine cleavage system catalyzes the degradation of glycine. The P protein binds the alpha-amino group of glycine through its pyridoxal phosphate cofactor; CO(2) is released and the remaining methylamine moiety is then transferred to the lipoamide cofactor of the H protein.</text>
</comment>
<dbReference type="PANTHER" id="PTHR42806:SF1">
    <property type="entry name" value="GLYCINE DEHYDROGENASE (DECARBOXYLATING)"/>
    <property type="match status" value="1"/>
</dbReference>
<dbReference type="Gene3D" id="3.90.1150.10">
    <property type="entry name" value="Aspartate Aminotransferase, domain 1"/>
    <property type="match status" value="1"/>
</dbReference>
<dbReference type="PIRSF" id="PIRSF006815">
    <property type="entry name" value="GcvPA"/>
    <property type="match status" value="1"/>
</dbReference>
<dbReference type="SUPFAM" id="SSF53383">
    <property type="entry name" value="PLP-dependent transferases"/>
    <property type="match status" value="1"/>
</dbReference>
<dbReference type="Proteomes" id="UP000035268">
    <property type="component" value="Chromosome"/>
</dbReference>
<evidence type="ECO:0000256" key="1">
    <source>
        <dbReference type="ARBA" id="ARBA00003788"/>
    </source>
</evidence>
<gene>
    <name evidence="4 6" type="primary">gcvPA</name>
    <name evidence="6" type="ORF">L21SP4_02019</name>
</gene>
<evidence type="ECO:0000313" key="6">
    <source>
        <dbReference type="EMBL" id="AKJ65253.1"/>
    </source>
</evidence>
<dbReference type="GO" id="GO:0009116">
    <property type="term" value="P:nucleoside metabolic process"/>
    <property type="evidence" value="ECO:0007669"/>
    <property type="project" value="InterPro"/>
</dbReference>
<name>A0A0G3EFV8_9BACT</name>
<dbReference type="EC" id="1.4.4.2" evidence="4"/>
<organism evidence="6 7">
    <name type="scientific">Kiritimatiella glycovorans</name>
    <dbReference type="NCBI Taxonomy" id="1307763"/>
    <lineage>
        <taxon>Bacteria</taxon>
        <taxon>Pseudomonadati</taxon>
        <taxon>Kiritimatiellota</taxon>
        <taxon>Kiritimatiellia</taxon>
        <taxon>Kiritimatiellales</taxon>
        <taxon>Kiritimatiellaceae</taxon>
        <taxon>Kiritimatiella</taxon>
    </lineage>
</organism>
<dbReference type="InterPro" id="IPR049315">
    <property type="entry name" value="GDC-P_N"/>
</dbReference>
<dbReference type="Pfam" id="PF02347">
    <property type="entry name" value="GDC-P"/>
    <property type="match status" value="1"/>
</dbReference>
<dbReference type="CDD" id="cd00613">
    <property type="entry name" value="GDC-P"/>
    <property type="match status" value="1"/>
</dbReference>
<reference evidence="6 7" key="2">
    <citation type="journal article" date="2016" name="ISME J.">
        <title>Characterization of the first cultured representative of Verrucomicrobia subdivision 5 indicates the proposal of a novel phylum.</title>
        <authorList>
            <person name="Spring S."/>
            <person name="Bunk B."/>
            <person name="Sproer C."/>
            <person name="Schumann P."/>
            <person name="Rohde M."/>
            <person name="Tindall B.J."/>
            <person name="Klenk H.P."/>
        </authorList>
    </citation>
    <scope>NUCLEOTIDE SEQUENCE [LARGE SCALE GENOMIC DNA]</scope>
    <source>
        <strain evidence="6 7">L21-Fru-AB</strain>
    </source>
</reference>
<evidence type="ECO:0000256" key="3">
    <source>
        <dbReference type="ARBA" id="ARBA00049026"/>
    </source>
</evidence>